<evidence type="ECO:0000256" key="1">
    <source>
        <dbReference type="SAM" id="Phobius"/>
    </source>
</evidence>
<accession>A0A0D2J766</accession>
<keyword evidence="1" id="KW-1133">Transmembrane helix</keyword>
<keyword evidence="1" id="KW-0472">Membrane</keyword>
<dbReference type="Proteomes" id="UP000032233">
    <property type="component" value="Unassembled WGS sequence"/>
</dbReference>
<evidence type="ECO:0000313" key="3">
    <source>
        <dbReference type="Proteomes" id="UP000032233"/>
    </source>
</evidence>
<keyword evidence="3" id="KW-1185">Reference proteome</keyword>
<dbReference type="EMBL" id="AZAC01000014">
    <property type="protein sequence ID" value="KIX14019.1"/>
    <property type="molecule type" value="Genomic_DNA"/>
</dbReference>
<organism evidence="2 3">
    <name type="scientific">Dethiosulfatarculus sandiegensis</name>
    <dbReference type="NCBI Taxonomy" id="1429043"/>
    <lineage>
        <taxon>Bacteria</taxon>
        <taxon>Pseudomonadati</taxon>
        <taxon>Thermodesulfobacteriota</taxon>
        <taxon>Desulfarculia</taxon>
        <taxon>Desulfarculales</taxon>
        <taxon>Desulfarculaceae</taxon>
        <taxon>Dethiosulfatarculus</taxon>
    </lineage>
</organism>
<dbReference type="InParanoid" id="A0A0D2J766"/>
<name>A0A0D2J766_9BACT</name>
<feature type="transmembrane region" description="Helical" evidence="1">
    <location>
        <begin position="240"/>
        <end position="264"/>
    </location>
</feature>
<keyword evidence="1" id="KW-0812">Transmembrane</keyword>
<comment type="caution">
    <text evidence="2">The sequence shown here is derived from an EMBL/GenBank/DDBJ whole genome shotgun (WGS) entry which is preliminary data.</text>
</comment>
<gene>
    <name evidence="2" type="ORF">X474_13220</name>
</gene>
<evidence type="ECO:0000313" key="2">
    <source>
        <dbReference type="EMBL" id="KIX14019.1"/>
    </source>
</evidence>
<dbReference type="AlphaFoldDB" id="A0A0D2J766"/>
<dbReference type="RefSeq" id="WP_044349021.1">
    <property type="nucleotide sequence ID" value="NZ_AZAC01000014.1"/>
</dbReference>
<feature type="transmembrane region" description="Helical" evidence="1">
    <location>
        <begin position="315"/>
        <end position="335"/>
    </location>
</feature>
<dbReference type="OrthoDB" id="9917546at2"/>
<protein>
    <submittedName>
        <fullName evidence="2">Uncharacterized protein</fullName>
    </submittedName>
</protein>
<proteinExistence type="predicted"/>
<sequence length="439" mass="49618">MGIIKRRILGYFFLSMGIALALGPYDLVANKRYEGPGLVLSALATDQKSLKLVCPEGIKQIEPTLLEGFVTLNKAWQKLNLGWPEETKVYLQTPEIQTLGNKLGIAKKKAFCFKCQKRIYRLVPVPFLKNRGDLYLVGAEPGEMGEPVAPGQGVTQNQTWQTYLEKITKPNLPHKEYRYMPAEYPDPAARPTWVFIEPQTWRDISPRLKGDNAPLIRLDGFVIKSWIKPVYESYTQKLDWLMWLRLVLAACFLAFGWRFISGCYGKKPGISINPSWVGVFTDTMFILFTAAGAYAILAYYQKEYLAVTPILDDQAVLVVMSAMYVPVLIFLAFYASNLAGQSLEVTRSGLVRHGPGKSINMPWEKIRGFSLRETQIPLVRGGVALPRKLQTKLVIELDNDQVEVFEPANKSIKLNILLTIAEKGPDRLEPDLKKISEKW</sequence>
<reference evidence="2 3" key="1">
    <citation type="submission" date="2013-11" db="EMBL/GenBank/DDBJ databases">
        <title>Metagenomic analysis of a methanogenic consortium involved in long chain n-alkane degradation.</title>
        <authorList>
            <person name="Davidova I.A."/>
            <person name="Callaghan A.V."/>
            <person name="Wawrik B."/>
            <person name="Pruitt S."/>
            <person name="Marks C."/>
            <person name="Duncan K.E."/>
            <person name="Suflita J.M."/>
        </authorList>
    </citation>
    <scope>NUCLEOTIDE SEQUENCE [LARGE SCALE GENOMIC DNA]</scope>
    <source>
        <strain evidence="2 3">SPR</strain>
    </source>
</reference>
<feature type="transmembrane region" description="Helical" evidence="1">
    <location>
        <begin position="276"/>
        <end position="300"/>
    </location>
</feature>